<sequence length="170" mass="19280">MTKLILLIGLPGSGKTTLAKKLLAECPQLRLISTDTIRGQLFGNEAIKGSWLLIGQEVERQFQQAILSGNGVIYDATNTRRDYRRETIALARESGFTEIIALWLNTPIWLCLARNKKRKRQVPEDVIFRMHRQLRDAPPRIEEGIDLIICSSEQEYGNCADSISNNRTLI</sequence>
<dbReference type="PANTHER" id="PTHR20873:SF0">
    <property type="entry name" value="L-SERYL-TRNA(SEC) KINASE"/>
    <property type="match status" value="1"/>
</dbReference>
<protein>
    <submittedName>
        <fullName evidence="1">AAA family ATPase</fullName>
    </submittedName>
</protein>
<dbReference type="GO" id="GO:0000049">
    <property type="term" value="F:tRNA binding"/>
    <property type="evidence" value="ECO:0007669"/>
    <property type="project" value="TreeGrafter"/>
</dbReference>
<proteinExistence type="predicted"/>
<dbReference type="EMBL" id="JACXAE010000009">
    <property type="protein sequence ID" value="MBD2770845.1"/>
    <property type="molecule type" value="Genomic_DNA"/>
</dbReference>
<dbReference type="AlphaFoldDB" id="A0A8J6XD30"/>
<accession>A0A8J6XD30</accession>
<keyword evidence="2" id="KW-1185">Reference proteome</keyword>
<organism evidence="1 2">
    <name type="scientific">Iningainema tapete BLCC-T55</name>
    <dbReference type="NCBI Taxonomy" id="2748662"/>
    <lineage>
        <taxon>Bacteria</taxon>
        <taxon>Bacillati</taxon>
        <taxon>Cyanobacteriota</taxon>
        <taxon>Cyanophyceae</taxon>
        <taxon>Nostocales</taxon>
        <taxon>Scytonemataceae</taxon>
        <taxon>Iningainema tapete</taxon>
    </lineage>
</organism>
<dbReference type="Pfam" id="PF13671">
    <property type="entry name" value="AAA_33"/>
    <property type="match status" value="1"/>
</dbReference>
<dbReference type="Gene3D" id="3.40.50.300">
    <property type="entry name" value="P-loop containing nucleotide triphosphate hydrolases"/>
    <property type="match status" value="1"/>
</dbReference>
<dbReference type="InterPro" id="IPR017101">
    <property type="entry name" value="P-loop_ATP/GTP-bd_All4644_prd"/>
</dbReference>
<evidence type="ECO:0000313" key="1">
    <source>
        <dbReference type="EMBL" id="MBD2770845.1"/>
    </source>
</evidence>
<dbReference type="SUPFAM" id="SSF52540">
    <property type="entry name" value="P-loop containing nucleoside triphosphate hydrolases"/>
    <property type="match status" value="1"/>
</dbReference>
<dbReference type="GO" id="GO:0016301">
    <property type="term" value="F:kinase activity"/>
    <property type="evidence" value="ECO:0007669"/>
    <property type="project" value="TreeGrafter"/>
</dbReference>
<dbReference type="PIRSF" id="PIRSF037081">
    <property type="entry name" value="P-loop_All4644_prd"/>
    <property type="match status" value="1"/>
</dbReference>
<dbReference type="RefSeq" id="WP_190825131.1">
    <property type="nucleotide sequence ID" value="NZ_CAWPPI010000009.1"/>
</dbReference>
<name>A0A8J6XD30_9CYAN</name>
<dbReference type="InterPro" id="IPR052648">
    <property type="entry name" value="Ser-tRNA(Sec)_kinase"/>
</dbReference>
<dbReference type="PANTHER" id="PTHR20873">
    <property type="entry name" value="L-SERYL-TRNA(SEC) KINASE"/>
    <property type="match status" value="1"/>
</dbReference>
<reference evidence="1" key="1">
    <citation type="submission" date="2020-09" db="EMBL/GenBank/DDBJ databases">
        <title>Iningainema tapete sp. nov. (Scytonemataceae, Cyanobacteria) from greenhouses in central Florida (USA) produces two types of nodularin with biosynthetic potential for microcystin-LR and anabaenopeptins.</title>
        <authorList>
            <person name="Berthold D.E."/>
            <person name="Lefler F.W."/>
            <person name="Huang I.-S."/>
            <person name="Abdulla H."/>
            <person name="Zimba P.V."/>
            <person name="Laughinghouse H.D. IV."/>
        </authorList>
    </citation>
    <scope>NUCLEOTIDE SEQUENCE</scope>
    <source>
        <strain evidence="1">BLCCT55</strain>
    </source>
</reference>
<comment type="caution">
    <text evidence="1">The sequence shown here is derived from an EMBL/GenBank/DDBJ whole genome shotgun (WGS) entry which is preliminary data.</text>
</comment>
<dbReference type="InterPro" id="IPR027417">
    <property type="entry name" value="P-loop_NTPase"/>
</dbReference>
<dbReference type="Proteomes" id="UP000629098">
    <property type="component" value="Unassembled WGS sequence"/>
</dbReference>
<gene>
    <name evidence="1" type="ORF">ICL16_01575</name>
</gene>
<evidence type="ECO:0000313" key="2">
    <source>
        <dbReference type="Proteomes" id="UP000629098"/>
    </source>
</evidence>